<accession>A0A0E3SLQ4</accession>
<sequence>MRHRYFNGRIKVFSKDKYINTTRYIKIVSIFGFIIILLALNIIINSHSPNVYGFSIYKMYPWYFWVLITMAIFIGQIILMYNAISKYETNTWHIGFLMIIISNLVLLFMPIIKGYFIHGREDVLTHVGYMIDIENNHNIGSNAYPMLHIIGFTLKCFSGISYNDITMFLPIFYSLLYIFSWYILGKYVFKNKREIFIMLAFSSILLLGSKNIMLSPNGQAILFVPFFLYIFFKSRLPKKAVPYSILLIILSFFIIFSHPLVTILLTITILLSDFTMYLNNKSPEIKIKKSTNLLSIMICSFLVWSSYLHILAYSLENIMYTLMSTDGGSSEFGRYQTSLSSVHISLLEIVGMVLSIYGPYLLLSVLSAICILYIIVFRKKDNIKVNYYHKLSILGWILLVFFSMLLFILNDQFGFVRVYSYSIFFSIILIAYSISIFLRRSSDKRNSNLKFLMAISSVLILITGLSTYSLFLSPAILKIDQQTPESEFSAMKTFYKVKENSYPVLERGTVNYRVHNSIYGVSGSKKKGITRENQVIDHFGYDNNSSLSNSYKKSYLLISYIGRNQDQNLLPKFQDRWSFNYSDFMHLDNDVGVTKIYSDKFSDVYIISP</sequence>
<evidence type="ECO:0008006" key="4">
    <source>
        <dbReference type="Google" id="ProtNLM"/>
    </source>
</evidence>
<feature type="transmembrane region" description="Helical" evidence="1">
    <location>
        <begin position="165"/>
        <end position="184"/>
    </location>
</feature>
<feature type="transmembrane region" description="Helical" evidence="1">
    <location>
        <begin position="388"/>
        <end position="409"/>
    </location>
</feature>
<feature type="transmembrane region" description="Helical" evidence="1">
    <location>
        <begin position="96"/>
        <end position="117"/>
    </location>
</feature>
<dbReference type="PATRIC" id="fig|1434107.4.peg.2098"/>
<feature type="transmembrane region" description="Helical" evidence="1">
    <location>
        <begin position="24"/>
        <end position="44"/>
    </location>
</feature>
<proteinExistence type="predicted"/>
<feature type="transmembrane region" description="Helical" evidence="1">
    <location>
        <begin position="360"/>
        <end position="376"/>
    </location>
</feature>
<keyword evidence="1" id="KW-0812">Transmembrane</keyword>
<reference evidence="2" key="1">
    <citation type="submission" date="2014-07" db="EMBL/GenBank/DDBJ databases">
        <title>Methanogenic archaea and the global carbon cycle.</title>
        <authorList>
            <person name="Henriksen J.R."/>
            <person name="Luke J."/>
            <person name="Reinhart S."/>
            <person name="Benedict M.N."/>
            <person name="Youngblut N.D."/>
            <person name="Metcalf M.E."/>
            <person name="Whitaker R.J."/>
            <person name="Metcalf W.W."/>
        </authorList>
    </citation>
    <scope>NUCLEOTIDE SEQUENCE [LARGE SCALE GENOMIC DNA]</scope>
    <source>
        <strain evidence="2">3</strain>
    </source>
</reference>
<evidence type="ECO:0000313" key="3">
    <source>
        <dbReference type="Proteomes" id="UP000033066"/>
    </source>
</evidence>
<organism evidence="2 3">
    <name type="scientific">Methanosarcina barkeri 3</name>
    <dbReference type="NCBI Taxonomy" id="1434107"/>
    <lineage>
        <taxon>Archaea</taxon>
        <taxon>Methanobacteriati</taxon>
        <taxon>Methanobacteriota</taxon>
        <taxon>Stenosarchaea group</taxon>
        <taxon>Methanomicrobia</taxon>
        <taxon>Methanosarcinales</taxon>
        <taxon>Methanosarcinaceae</taxon>
        <taxon>Methanosarcina</taxon>
    </lineage>
</organism>
<dbReference type="AlphaFoldDB" id="A0A0E3SLQ4"/>
<feature type="transmembrane region" description="Helical" evidence="1">
    <location>
        <begin position="220"/>
        <end position="236"/>
    </location>
</feature>
<feature type="transmembrane region" description="Helical" evidence="1">
    <location>
        <begin position="292"/>
        <end position="315"/>
    </location>
</feature>
<keyword evidence="3" id="KW-1185">Reference proteome</keyword>
<dbReference type="Proteomes" id="UP000033066">
    <property type="component" value="Chromosome"/>
</dbReference>
<gene>
    <name evidence="2" type="ORF">MSBR3_1619</name>
</gene>
<feature type="transmembrane region" description="Helical" evidence="1">
    <location>
        <begin position="64"/>
        <end position="84"/>
    </location>
</feature>
<dbReference type="STRING" id="1434107.MSBR3_1619"/>
<dbReference type="HOGENOM" id="CLU_031443_0_0_2"/>
<evidence type="ECO:0000256" key="1">
    <source>
        <dbReference type="SAM" id="Phobius"/>
    </source>
</evidence>
<dbReference type="EMBL" id="CP009517">
    <property type="protein sequence ID" value="AKB82197.1"/>
    <property type="molecule type" value="Genomic_DNA"/>
</dbReference>
<keyword evidence="1" id="KW-1133">Transmembrane helix</keyword>
<evidence type="ECO:0000313" key="2">
    <source>
        <dbReference type="EMBL" id="AKB82197.1"/>
    </source>
</evidence>
<protein>
    <recommendedName>
        <fullName evidence="4">Glycosyltransferase RgtA/B/C/D-like domain-containing protein</fullName>
    </recommendedName>
</protein>
<dbReference type="KEGG" id="mbak:MSBR3_1619"/>
<feature type="transmembrane region" description="Helical" evidence="1">
    <location>
        <begin position="421"/>
        <end position="439"/>
    </location>
</feature>
<name>A0A0E3SLQ4_METBA</name>
<keyword evidence="1" id="KW-0472">Membrane</keyword>
<feature type="transmembrane region" description="Helical" evidence="1">
    <location>
        <begin position="451"/>
        <end position="471"/>
    </location>
</feature>
<feature type="transmembrane region" description="Helical" evidence="1">
    <location>
        <begin position="243"/>
        <end position="272"/>
    </location>
</feature>